<dbReference type="PANTHER" id="PTHR43479:SF11">
    <property type="entry name" value="ACREF_ENVCD OPERON REPRESSOR-RELATED"/>
    <property type="match status" value="1"/>
</dbReference>
<organism evidence="4 5">
    <name type="scientific">Clostridium sulfidigenes</name>
    <dbReference type="NCBI Taxonomy" id="318464"/>
    <lineage>
        <taxon>Bacteria</taxon>
        <taxon>Bacillati</taxon>
        <taxon>Bacillota</taxon>
        <taxon>Clostridia</taxon>
        <taxon>Eubacteriales</taxon>
        <taxon>Clostridiaceae</taxon>
        <taxon>Clostridium</taxon>
    </lineage>
</organism>
<feature type="domain" description="HTH tetR-type" evidence="3">
    <location>
        <begin position="7"/>
        <end position="68"/>
    </location>
</feature>
<dbReference type="Gene3D" id="1.10.357.10">
    <property type="entry name" value="Tetracycline Repressor, domain 2"/>
    <property type="match status" value="1"/>
</dbReference>
<dbReference type="InterPro" id="IPR050624">
    <property type="entry name" value="HTH-type_Tx_Regulator"/>
</dbReference>
<dbReference type="STRING" id="318464.IO99_08660"/>
<keyword evidence="5" id="KW-1185">Reference proteome</keyword>
<accession>A0A084JCK5</accession>
<dbReference type="EMBL" id="JPMD01000019">
    <property type="protein sequence ID" value="KEZ86689.1"/>
    <property type="molecule type" value="Genomic_DNA"/>
</dbReference>
<proteinExistence type="predicted"/>
<comment type="caution">
    <text evidence="4">The sequence shown here is derived from an EMBL/GenBank/DDBJ whole genome shotgun (WGS) entry which is preliminary data.</text>
</comment>
<evidence type="ECO:0000256" key="1">
    <source>
        <dbReference type="ARBA" id="ARBA00023125"/>
    </source>
</evidence>
<dbReference type="InterPro" id="IPR001647">
    <property type="entry name" value="HTH_TetR"/>
</dbReference>
<keyword evidence="1 2" id="KW-0238">DNA-binding</keyword>
<dbReference type="Proteomes" id="UP000028542">
    <property type="component" value="Unassembled WGS sequence"/>
</dbReference>
<dbReference type="RefSeq" id="WP_035132307.1">
    <property type="nucleotide sequence ID" value="NZ_JPMD01000019.1"/>
</dbReference>
<dbReference type="Pfam" id="PF00440">
    <property type="entry name" value="TetR_N"/>
    <property type="match status" value="1"/>
</dbReference>
<protein>
    <recommendedName>
        <fullName evidence="3">HTH tetR-type domain-containing protein</fullName>
    </recommendedName>
</protein>
<dbReference type="PANTHER" id="PTHR43479">
    <property type="entry name" value="ACREF/ENVCD OPERON REPRESSOR-RELATED"/>
    <property type="match status" value="1"/>
</dbReference>
<evidence type="ECO:0000259" key="3">
    <source>
        <dbReference type="PROSITE" id="PS50977"/>
    </source>
</evidence>
<name>A0A084JCK5_9CLOT</name>
<dbReference type="GO" id="GO:0003677">
    <property type="term" value="F:DNA binding"/>
    <property type="evidence" value="ECO:0007669"/>
    <property type="project" value="UniProtKB-UniRule"/>
</dbReference>
<sequence length="202" mass="23165">MFDNNYGKREIDIFNAVIKLMNEGVDLHSVKAADIAEAAGIGKGTLYNYFKSKEEILAKAIIYNIEIQFNEVFSIVNKAQGFKNKCYGLFKLIEENSRNKNSNFILALSSIETDKLRQYLEEGNQIFIKRKEEMSNAVRRLMEVGIDEGIVKAQENREYEYHVFISAMLGYSNYFCSTSNLATMDIEKIKENAYTLILKSLS</sequence>
<dbReference type="AlphaFoldDB" id="A0A084JCK5"/>
<reference evidence="4 5" key="1">
    <citation type="submission" date="2014-07" db="EMBL/GenBank/DDBJ databases">
        <title>Draft genome of Clostridium sulfidigenes 113A isolated from sediments associated with methane hydrate from Krishna Godavari basin.</title>
        <authorList>
            <person name="Honkalas V.S."/>
            <person name="Dabir A.P."/>
            <person name="Arora P."/>
            <person name="Dhakephalkar P.K."/>
        </authorList>
    </citation>
    <scope>NUCLEOTIDE SEQUENCE [LARGE SCALE GENOMIC DNA]</scope>
    <source>
        <strain evidence="4 5">113A</strain>
    </source>
</reference>
<gene>
    <name evidence="4" type="ORF">IO99_08660</name>
</gene>
<dbReference type="eggNOG" id="COG1309">
    <property type="taxonomic scope" value="Bacteria"/>
</dbReference>
<evidence type="ECO:0000313" key="4">
    <source>
        <dbReference type="EMBL" id="KEZ86689.1"/>
    </source>
</evidence>
<dbReference type="SUPFAM" id="SSF46689">
    <property type="entry name" value="Homeodomain-like"/>
    <property type="match status" value="1"/>
</dbReference>
<dbReference type="PROSITE" id="PS50977">
    <property type="entry name" value="HTH_TETR_2"/>
    <property type="match status" value="1"/>
</dbReference>
<evidence type="ECO:0000256" key="2">
    <source>
        <dbReference type="PROSITE-ProRule" id="PRU00335"/>
    </source>
</evidence>
<feature type="DNA-binding region" description="H-T-H motif" evidence="2">
    <location>
        <begin position="31"/>
        <end position="50"/>
    </location>
</feature>
<dbReference type="InterPro" id="IPR009057">
    <property type="entry name" value="Homeodomain-like_sf"/>
</dbReference>
<evidence type="ECO:0000313" key="5">
    <source>
        <dbReference type="Proteomes" id="UP000028542"/>
    </source>
</evidence>